<reference evidence="1 2" key="1">
    <citation type="submission" date="2020-08" db="EMBL/GenBank/DDBJ databases">
        <title>Genomic Encyclopedia of Type Strains, Phase III (KMG-III): the genomes of soil and plant-associated and newly described type strains.</title>
        <authorList>
            <person name="Whitman W."/>
        </authorList>
    </citation>
    <scope>NUCLEOTIDE SEQUENCE [LARGE SCALE GENOMIC DNA]</scope>
    <source>
        <strain evidence="1 2">CECT 8897</strain>
    </source>
</reference>
<name>A0A7W5BDS6_9BURK</name>
<comment type="caution">
    <text evidence="1">The sequence shown here is derived from an EMBL/GenBank/DDBJ whole genome shotgun (WGS) entry which is preliminary data.</text>
</comment>
<dbReference type="Proteomes" id="UP000541535">
    <property type="component" value="Unassembled WGS sequence"/>
</dbReference>
<keyword evidence="2" id="KW-1185">Reference proteome</keyword>
<gene>
    <name evidence="1" type="ORF">FHS03_004059</name>
</gene>
<dbReference type="EMBL" id="JACHXD010000012">
    <property type="protein sequence ID" value="MBB3120986.1"/>
    <property type="molecule type" value="Genomic_DNA"/>
</dbReference>
<accession>A0A7W5BDS6</accession>
<dbReference type="RefSeq" id="WP_183442725.1">
    <property type="nucleotide sequence ID" value="NZ_JACHXD010000012.1"/>
</dbReference>
<evidence type="ECO:0000313" key="2">
    <source>
        <dbReference type="Proteomes" id="UP000541535"/>
    </source>
</evidence>
<proteinExistence type="predicted"/>
<evidence type="ECO:0000313" key="1">
    <source>
        <dbReference type="EMBL" id="MBB3120986.1"/>
    </source>
</evidence>
<organism evidence="1 2">
    <name type="scientific">Pseudoduganella violacea</name>
    <dbReference type="NCBI Taxonomy" id="1715466"/>
    <lineage>
        <taxon>Bacteria</taxon>
        <taxon>Pseudomonadati</taxon>
        <taxon>Pseudomonadota</taxon>
        <taxon>Betaproteobacteria</taxon>
        <taxon>Burkholderiales</taxon>
        <taxon>Oxalobacteraceae</taxon>
        <taxon>Telluria group</taxon>
        <taxon>Pseudoduganella</taxon>
    </lineage>
</organism>
<dbReference type="AlphaFoldDB" id="A0A7W5BDS6"/>
<sequence length="156" mass="16954">MTFGEYLHILVCYCELCLFPEAPLIMQVNQPFHGDIMEIRVTHQGRVLHEIEITPDAQVHVRSLLPSAEYAGLPPAAQYVWGSQASGPPPAAQYVWGSQAAAPQPPAAQYVWGATNHQAGGMSQSPVEIDRGDAAPCLEVQDDRKVADGLLKRPAK</sequence>
<protein>
    <submittedName>
        <fullName evidence="1">Uncharacterized protein</fullName>
    </submittedName>
</protein>